<proteinExistence type="predicted"/>
<sequence length="288" mass="32415">MTDTTTPRVTDAVSPKQWVESTDSVITRTYETHEIRGTLEITERRSDGILKKIEVKVDLPTGELTASCWCKPIAGHDRRGEWSVIGHPRSRTADQAKDALRAIAILQSTVHLIPWHEVPLGGVQATLPDRMALVEEVIPETAELDPRVFDFFAIAFAQFAYKLDWKKRMERKADAEGVINKARKKLFDALPTGTVLFSTQYHLHSEPLIGVISEERGGRTKRTLRFPQDLNPRHYRAGEVQDLDIHARNAFRLLLEGNAGELEHLSAHKRLSLLKSNEGLAEAFAELA</sequence>
<dbReference type="RefSeq" id="WP_143096177.1">
    <property type="nucleotide sequence ID" value="NZ_FOXA01000015.1"/>
</dbReference>
<dbReference type="Proteomes" id="UP000199356">
    <property type="component" value="Unassembled WGS sequence"/>
</dbReference>
<evidence type="ECO:0000313" key="1">
    <source>
        <dbReference type="EMBL" id="SFP87147.1"/>
    </source>
</evidence>
<accession>A0A1I5TX21</accession>
<dbReference type="AlphaFoldDB" id="A0A1I5TX21"/>
<reference evidence="1 2" key="1">
    <citation type="submission" date="2016-10" db="EMBL/GenBank/DDBJ databases">
        <authorList>
            <person name="de Groot N.N."/>
        </authorList>
    </citation>
    <scope>NUCLEOTIDE SEQUENCE [LARGE SCALE GENOMIC DNA]</scope>
    <source>
        <strain evidence="1 2">DSM 19547</strain>
    </source>
</reference>
<keyword evidence="2" id="KW-1185">Reference proteome</keyword>
<dbReference type="EMBL" id="FOXA01000015">
    <property type="protein sequence ID" value="SFP87147.1"/>
    <property type="molecule type" value="Genomic_DNA"/>
</dbReference>
<evidence type="ECO:0000313" key="2">
    <source>
        <dbReference type="Proteomes" id="UP000199356"/>
    </source>
</evidence>
<organism evidence="1 2">
    <name type="scientific">Tranquillimonas alkanivorans</name>
    <dbReference type="NCBI Taxonomy" id="441119"/>
    <lineage>
        <taxon>Bacteria</taxon>
        <taxon>Pseudomonadati</taxon>
        <taxon>Pseudomonadota</taxon>
        <taxon>Alphaproteobacteria</taxon>
        <taxon>Rhodobacterales</taxon>
        <taxon>Roseobacteraceae</taxon>
        <taxon>Tranquillimonas</taxon>
    </lineage>
</organism>
<name>A0A1I5TX21_9RHOB</name>
<protein>
    <submittedName>
        <fullName evidence="1">Uncharacterized protein</fullName>
    </submittedName>
</protein>
<gene>
    <name evidence="1" type="ORF">SAMN04488047_11555</name>
</gene>